<protein>
    <submittedName>
        <fullName evidence="5">Glycerate kinase</fullName>
    </submittedName>
</protein>
<dbReference type="Proteomes" id="UP000297986">
    <property type="component" value="Unassembled WGS sequence"/>
</dbReference>
<dbReference type="PANTHER" id="PTHR21599:SF0">
    <property type="entry name" value="GLYCERATE KINASE"/>
    <property type="match status" value="1"/>
</dbReference>
<keyword evidence="6" id="KW-1185">Reference proteome</keyword>
<dbReference type="SUPFAM" id="SSF110738">
    <property type="entry name" value="Glycerate kinase I"/>
    <property type="match status" value="1"/>
</dbReference>
<comment type="similarity">
    <text evidence="1 4">Belongs to the glycerate kinase type-1 family.</text>
</comment>
<accession>A0A4Z1DU74</accession>
<evidence type="ECO:0000256" key="2">
    <source>
        <dbReference type="ARBA" id="ARBA00022679"/>
    </source>
</evidence>
<evidence type="ECO:0000313" key="6">
    <source>
        <dbReference type="Proteomes" id="UP000297986"/>
    </source>
</evidence>
<dbReference type="InterPro" id="IPR004381">
    <property type="entry name" value="Glycerate_kinase"/>
</dbReference>
<dbReference type="InterPro" id="IPR036129">
    <property type="entry name" value="Glycerate_kinase_sf"/>
</dbReference>
<dbReference type="Gene3D" id="3.40.50.10350">
    <property type="entry name" value="Glycerate kinase, domain 1"/>
    <property type="match status" value="1"/>
</dbReference>
<dbReference type="InterPro" id="IPR018193">
    <property type="entry name" value="Glyc_kinase_flavodox-like_fold"/>
</dbReference>
<keyword evidence="2 4" id="KW-0808">Transferase</keyword>
<name>A0A4Z1DU74_9STRE</name>
<dbReference type="EMBL" id="SRRP01000001">
    <property type="protein sequence ID" value="TGN92232.1"/>
    <property type="molecule type" value="Genomic_DNA"/>
</dbReference>
<dbReference type="Gene3D" id="3.90.1510.10">
    <property type="entry name" value="Glycerate kinase, domain 2"/>
    <property type="match status" value="1"/>
</dbReference>
<dbReference type="GO" id="GO:0031388">
    <property type="term" value="P:organic acid phosphorylation"/>
    <property type="evidence" value="ECO:0007669"/>
    <property type="project" value="UniProtKB-UniRule"/>
</dbReference>
<proteinExistence type="inferred from homology"/>
<sequence length="370" mass="39007">MKIVIAPDSYKETLAASQVARAIKKGFESILPQASYEIMPIGDGGEGTMIAIQESIKGTWATVDVEGPFGEAISYPYLVKGTSALIETADLVGLSLVPQEKRNPLLISTKGLGQVLAHLLGIGMKDIYIGVGGTACNDGGIGMATALGYSFYHHEKLLENPMGKDLGKVTSFVKEKNGVSFDQTRVHILTDVTNPLCGPQGATKIFAPQKGLDLSKLEEVDQAMQSFYQLVNPELVHLEGGGAGGGLGAALVAFAKGEIASGIDTCLDLIDFDRRVKDASLVIVGEGKMDAQSLAGKAPIGVARRVKGGVPVVAICGSLGGDLPDLTSYGIAATFSALQRLMSWQELQQTSFEQLVESSKNIARLLKLNL</sequence>
<reference evidence="5 6" key="1">
    <citation type="submission" date="2019-04" db="EMBL/GenBank/DDBJ databases">
        <title>Genome sequencing of Streptococcus rubneri DSM 26920(T).</title>
        <authorList>
            <person name="Kook J.-K."/>
            <person name="Park S.-N."/>
            <person name="Lim Y.K."/>
        </authorList>
    </citation>
    <scope>NUCLEOTIDE SEQUENCE [LARGE SCALE GENOMIC DNA]</scope>
    <source>
        <strain evidence="5 6">DSM 26920</strain>
    </source>
</reference>
<dbReference type="PANTHER" id="PTHR21599">
    <property type="entry name" value="GLYCERATE KINASE"/>
    <property type="match status" value="1"/>
</dbReference>
<dbReference type="AlphaFoldDB" id="A0A4Z1DU74"/>
<evidence type="ECO:0000256" key="1">
    <source>
        <dbReference type="ARBA" id="ARBA00006284"/>
    </source>
</evidence>
<evidence type="ECO:0000313" key="5">
    <source>
        <dbReference type="EMBL" id="TGN92232.1"/>
    </source>
</evidence>
<evidence type="ECO:0000256" key="3">
    <source>
        <dbReference type="ARBA" id="ARBA00022777"/>
    </source>
</evidence>
<dbReference type="GO" id="GO:0008887">
    <property type="term" value="F:glycerate kinase activity"/>
    <property type="evidence" value="ECO:0007669"/>
    <property type="project" value="UniProtKB-UniRule"/>
</dbReference>
<dbReference type="InterPro" id="IPR018197">
    <property type="entry name" value="Glycerate_kinase_RE-like"/>
</dbReference>
<evidence type="ECO:0000256" key="4">
    <source>
        <dbReference type="PIRNR" id="PIRNR006078"/>
    </source>
</evidence>
<dbReference type="RefSeq" id="WP_135782542.1">
    <property type="nucleotide sequence ID" value="NZ_MRXY01000007.1"/>
</dbReference>
<organism evidence="5 6">
    <name type="scientific">Streptococcus rubneri</name>
    <dbReference type="NCBI Taxonomy" id="1234680"/>
    <lineage>
        <taxon>Bacteria</taxon>
        <taxon>Bacillati</taxon>
        <taxon>Bacillota</taxon>
        <taxon>Bacilli</taxon>
        <taxon>Lactobacillales</taxon>
        <taxon>Streptococcaceae</taxon>
        <taxon>Streptococcus</taxon>
    </lineage>
</organism>
<gene>
    <name evidence="5" type="ORF">E5S68_04645</name>
</gene>
<dbReference type="NCBIfam" id="TIGR00045">
    <property type="entry name" value="glycerate kinase"/>
    <property type="match status" value="1"/>
</dbReference>
<dbReference type="OrthoDB" id="9774290at2"/>
<dbReference type="PIRSF" id="PIRSF006078">
    <property type="entry name" value="GlxK"/>
    <property type="match status" value="1"/>
</dbReference>
<keyword evidence="3 4" id="KW-0418">Kinase</keyword>
<comment type="caution">
    <text evidence="5">The sequence shown here is derived from an EMBL/GenBank/DDBJ whole genome shotgun (WGS) entry which is preliminary data.</text>
</comment>
<dbReference type="Pfam" id="PF02595">
    <property type="entry name" value="Gly_kinase"/>
    <property type="match status" value="1"/>
</dbReference>